<sequence>MTNHHRLHKSRREALPSGARVAGLYRGAFLADAFAIDLPPGATRDVMALVRFAFERPAPWVNALLALRDRLVGGFGLKTVSALRAGTPGDAPRVGFFRIYETHANEVVLGEDDRHLDFRVSVMRSVAGDSLTAVTVVHCHNLFGRNYIRLIAPFHRRVVRSALERAARSGWPAEVGA</sequence>
<reference evidence="1 2" key="1">
    <citation type="submission" date="2018-11" db="EMBL/GenBank/DDBJ databases">
        <title>The genome of Variovorax sp T529.</title>
        <authorList>
            <person name="Gao J."/>
        </authorList>
    </citation>
    <scope>NUCLEOTIDE SEQUENCE [LARGE SCALE GENOMIC DNA]</scope>
    <source>
        <strain evidence="1 2">T529</strain>
    </source>
</reference>
<organism evidence="1 2">
    <name type="scientific">Variovorax beijingensis</name>
    <dbReference type="NCBI Taxonomy" id="2496117"/>
    <lineage>
        <taxon>Bacteria</taxon>
        <taxon>Pseudomonadati</taxon>
        <taxon>Pseudomonadota</taxon>
        <taxon>Betaproteobacteria</taxon>
        <taxon>Burkholderiales</taxon>
        <taxon>Comamonadaceae</taxon>
        <taxon>Variovorax</taxon>
    </lineage>
</organism>
<name>A0A3P3ETZ1_9BURK</name>
<gene>
    <name evidence="1" type="ORF">EH244_09850</name>
</gene>
<dbReference type="AlphaFoldDB" id="A0A3P3ETZ1"/>
<accession>A0A3P3ETZ1</accession>
<dbReference type="EMBL" id="RQXU01000004">
    <property type="protein sequence ID" value="RRH89869.1"/>
    <property type="molecule type" value="Genomic_DNA"/>
</dbReference>
<dbReference type="InterPro" id="IPR021295">
    <property type="entry name" value="DUF2867"/>
</dbReference>
<proteinExistence type="predicted"/>
<dbReference type="Pfam" id="PF11066">
    <property type="entry name" value="DUF2867"/>
    <property type="match status" value="1"/>
</dbReference>
<dbReference type="RefSeq" id="WP_124958205.1">
    <property type="nucleotide sequence ID" value="NZ_RQXU01000004.1"/>
</dbReference>
<evidence type="ECO:0000313" key="2">
    <source>
        <dbReference type="Proteomes" id="UP000271590"/>
    </source>
</evidence>
<evidence type="ECO:0000313" key="1">
    <source>
        <dbReference type="EMBL" id="RRH89869.1"/>
    </source>
</evidence>
<dbReference type="Proteomes" id="UP000271590">
    <property type="component" value="Unassembled WGS sequence"/>
</dbReference>
<comment type="caution">
    <text evidence="1">The sequence shown here is derived from an EMBL/GenBank/DDBJ whole genome shotgun (WGS) entry which is preliminary data.</text>
</comment>
<protein>
    <submittedName>
        <fullName evidence="1">DUF2867 domain-containing protein</fullName>
    </submittedName>
</protein>